<feature type="region of interest" description="Disordered" evidence="1">
    <location>
        <begin position="414"/>
        <end position="451"/>
    </location>
</feature>
<dbReference type="NCBIfam" id="TIGR02464">
    <property type="entry name" value="ribofla_fusion"/>
    <property type="match status" value="1"/>
</dbReference>
<feature type="domain" description="NADAR" evidence="2">
    <location>
        <begin position="1"/>
        <end position="124"/>
    </location>
</feature>
<accession>A0ABR1V878</accession>
<dbReference type="Pfam" id="PF08719">
    <property type="entry name" value="NADAR"/>
    <property type="match status" value="1"/>
</dbReference>
<dbReference type="Gene3D" id="1.10.357.40">
    <property type="entry name" value="YbiA-like"/>
    <property type="match status" value="1"/>
</dbReference>
<proteinExistence type="predicted"/>
<dbReference type="Proteomes" id="UP001446871">
    <property type="component" value="Unassembled WGS sequence"/>
</dbReference>
<feature type="compositionally biased region" description="Basic and acidic residues" evidence="1">
    <location>
        <begin position="380"/>
        <end position="399"/>
    </location>
</feature>
<sequence>MHYRKAILFVDKDTADKILAIKPSRAGFVWYTGRLVKNFDGRVWDEHKRKIVIRGNCLKFTSPDAAGIRRQLLDLKDHWLVQCAPNDAIWGIGYSLEEAKTVNAKEKWGQNLLGKILMAVRDRLIEKAGIGEQSGQPGPARPSQPANDNQAADLEGPHDDEKATEHSGLDEVDDHHEYTGTRDYDDIGDEEKQSRSGIHLPEAGDVAMSDSAGPSTLSSVNPFTKHDRGLAPVTRQPQDDNSYIEGSSLGFSSKADIGEDVIGYANDIDMDRFEQVSETREVPDGEEDLVDKEDDLGEAIPPPKFAEQEDDEMDFSPKPKADKEYFYQLPAISSIAEELSAGNAAWQDEQVNVDNEELATATDEDTIPMELAYPTVTTDQREVEQDDVDHQSDLKHENVSKSWTSTIHRMWQRSRVMGGHRPSRNLSDNEEVAATQPADTDIEAQRPHVAV</sequence>
<dbReference type="InterPro" id="IPR012816">
    <property type="entry name" value="NADAR"/>
</dbReference>
<feature type="region of interest" description="Disordered" evidence="1">
    <location>
        <begin position="130"/>
        <end position="250"/>
    </location>
</feature>
<evidence type="ECO:0000256" key="1">
    <source>
        <dbReference type="SAM" id="MobiDB-lite"/>
    </source>
</evidence>
<reference evidence="3 4" key="1">
    <citation type="submission" date="2023-01" db="EMBL/GenBank/DDBJ databases">
        <title>Analysis of 21 Apiospora genomes using comparative genomics revels a genus with tremendous synthesis potential of carbohydrate active enzymes and secondary metabolites.</title>
        <authorList>
            <person name="Sorensen T."/>
        </authorList>
    </citation>
    <scope>NUCLEOTIDE SEQUENCE [LARGE SCALE GENOMIC DNA]</scope>
    <source>
        <strain evidence="3 4">CBS 83171</strain>
    </source>
</reference>
<dbReference type="SUPFAM" id="SSF143990">
    <property type="entry name" value="YbiA-like"/>
    <property type="match status" value="1"/>
</dbReference>
<keyword evidence="4" id="KW-1185">Reference proteome</keyword>
<protein>
    <recommendedName>
        <fullName evidence="2">NADAR domain-containing protein</fullName>
    </recommendedName>
</protein>
<organism evidence="3 4">
    <name type="scientific">Apiospora saccharicola</name>
    <dbReference type="NCBI Taxonomy" id="335842"/>
    <lineage>
        <taxon>Eukaryota</taxon>
        <taxon>Fungi</taxon>
        <taxon>Dikarya</taxon>
        <taxon>Ascomycota</taxon>
        <taxon>Pezizomycotina</taxon>
        <taxon>Sordariomycetes</taxon>
        <taxon>Xylariomycetidae</taxon>
        <taxon>Amphisphaeriales</taxon>
        <taxon>Apiosporaceae</taxon>
        <taxon>Apiospora</taxon>
    </lineage>
</organism>
<feature type="compositionally biased region" description="Polar residues" evidence="1">
    <location>
        <begin position="235"/>
        <end position="250"/>
    </location>
</feature>
<name>A0ABR1V878_9PEZI</name>
<comment type="caution">
    <text evidence="3">The sequence shown here is derived from an EMBL/GenBank/DDBJ whole genome shotgun (WGS) entry which is preliminary data.</text>
</comment>
<evidence type="ECO:0000313" key="4">
    <source>
        <dbReference type="Proteomes" id="UP001446871"/>
    </source>
</evidence>
<dbReference type="CDD" id="cd15457">
    <property type="entry name" value="NADAR"/>
    <property type="match status" value="1"/>
</dbReference>
<feature type="region of interest" description="Disordered" evidence="1">
    <location>
        <begin position="277"/>
        <end position="319"/>
    </location>
</feature>
<gene>
    <name evidence="3" type="ORF">PG996_006518</name>
</gene>
<dbReference type="EMBL" id="JAQQWM010000004">
    <property type="protein sequence ID" value="KAK8067406.1"/>
    <property type="molecule type" value="Genomic_DNA"/>
</dbReference>
<feature type="compositionally biased region" description="Polar residues" evidence="1">
    <location>
        <begin position="212"/>
        <end position="222"/>
    </location>
</feature>
<evidence type="ECO:0000259" key="2">
    <source>
        <dbReference type="Pfam" id="PF08719"/>
    </source>
</evidence>
<dbReference type="InterPro" id="IPR037238">
    <property type="entry name" value="YbiA-like_sf"/>
</dbReference>
<feature type="region of interest" description="Disordered" evidence="1">
    <location>
        <begin position="380"/>
        <end position="401"/>
    </location>
</feature>
<feature type="compositionally biased region" description="Basic and acidic residues" evidence="1">
    <location>
        <begin position="155"/>
        <end position="194"/>
    </location>
</feature>
<evidence type="ECO:0000313" key="3">
    <source>
        <dbReference type="EMBL" id="KAK8067406.1"/>
    </source>
</evidence>
<feature type="compositionally biased region" description="Acidic residues" evidence="1">
    <location>
        <begin position="284"/>
        <end position="297"/>
    </location>
</feature>